<evidence type="ECO:0000256" key="1">
    <source>
        <dbReference type="SAM" id="MobiDB-lite"/>
    </source>
</evidence>
<dbReference type="EMBL" id="JAUSXV010000001">
    <property type="protein sequence ID" value="MDQ0648222.1"/>
    <property type="molecule type" value="Genomic_DNA"/>
</dbReference>
<evidence type="ECO:0000313" key="3">
    <source>
        <dbReference type="Proteomes" id="UP001244427"/>
    </source>
</evidence>
<comment type="caution">
    <text evidence="2">The sequence shown here is derived from an EMBL/GenBank/DDBJ whole genome shotgun (WGS) entry which is preliminary data.</text>
</comment>
<sequence length="177" mass="19860">MKVGDTEADHMNRNPNYPEPSAAGARLVLFDSADPSLTAGRRERRSRILAMRPTDTALHPLVERARSFPPLGAHWEYLRRDGVSLLVRARDSADAEDARWDATRIFSAISELQVVYVRDQRSGHLGWWLANDREPVIVSPRIWLGSQRTGLQAHVKLALGSLAEPKAWGEYSAVPRD</sequence>
<name>A0AAW8EYY9_9MICO</name>
<feature type="region of interest" description="Disordered" evidence="1">
    <location>
        <begin position="1"/>
        <end position="20"/>
    </location>
</feature>
<evidence type="ECO:0000313" key="2">
    <source>
        <dbReference type="EMBL" id="MDQ0648222.1"/>
    </source>
</evidence>
<keyword evidence="3" id="KW-1185">Reference proteome</keyword>
<dbReference type="Proteomes" id="UP001244427">
    <property type="component" value="Unassembled WGS sequence"/>
</dbReference>
<dbReference type="AlphaFoldDB" id="A0AAW8EYY9"/>
<protein>
    <submittedName>
        <fullName evidence="2">Uncharacterized protein</fullName>
    </submittedName>
</protein>
<proteinExistence type="predicted"/>
<accession>A0AAW8EYY9</accession>
<feature type="compositionally biased region" description="Basic and acidic residues" evidence="1">
    <location>
        <begin position="1"/>
        <end position="12"/>
    </location>
</feature>
<reference evidence="2 3" key="1">
    <citation type="submission" date="2023-07" db="EMBL/GenBank/DDBJ databases">
        <title>Comparative genomics of wheat-associated soil bacteria to identify genetic determinants of phenazine resistance.</title>
        <authorList>
            <person name="Mouncey N."/>
        </authorList>
    </citation>
    <scope>NUCLEOTIDE SEQUENCE [LARGE SCALE GENOMIC DNA]</scope>
    <source>
        <strain evidence="2 3">W4I9-1</strain>
    </source>
</reference>
<organism evidence="2 3">
    <name type="scientific">Microbacterium natoriense</name>
    <dbReference type="NCBI Taxonomy" id="284570"/>
    <lineage>
        <taxon>Bacteria</taxon>
        <taxon>Bacillati</taxon>
        <taxon>Actinomycetota</taxon>
        <taxon>Actinomycetes</taxon>
        <taxon>Micrococcales</taxon>
        <taxon>Microbacteriaceae</taxon>
        <taxon>Microbacterium</taxon>
    </lineage>
</organism>
<gene>
    <name evidence="2" type="ORF">QFZ53_002418</name>
</gene>